<protein>
    <recommendedName>
        <fullName evidence="1">MYM-type domain-containing protein</fullName>
    </recommendedName>
</protein>
<evidence type="ECO:0000259" key="1">
    <source>
        <dbReference type="Pfam" id="PF06467"/>
    </source>
</evidence>
<organism evidence="2 3">
    <name type="scientific">Gordonia phage Ziko</name>
    <dbReference type="NCBI Taxonomy" id="2591193"/>
    <lineage>
        <taxon>Viruses</taxon>
        <taxon>Duplodnaviria</taxon>
        <taxon>Heunggongvirae</taxon>
        <taxon>Uroviricota</taxon>
        <taxon>Caudoviricetes</taxon>
        <taxon>Ronaldovirus</taxon>
        <taxon>Ronaldovirus ronaldo</taxon>
    </lineage>
</organism>
<proteinExistence type="predicted"/>
<sequence length="54" mass="6200">MAPMKRRCEYCGQLIYDVTTFAQYANHGDNKGEKLEEHEFCSASCLYDYLDGAL</sequence>
<dbReference type="Pfam" id="PF06467">
    <property type="entry name" value="zf-FCS"/>
    <property type="match status" value="1"/>
</dbReference>
<accession>A0A514A517</accession>
<dbReference type="EMBL" id="MK919478">
    <property type="protein sequence ID" value="QDH48343.1"/>
    <property type="molecule type" value="Genomic_DNA"/>
</dbReference>
<feature type="domain" description="MYM-type" evidence="1">
    <location>
        <begin position="5"/>
        <end position="49"/>
    </location>
</feature>
<evidence type="ECO:0000313" key="2">
    <source>
        <dbReference type="EMBL" id="QDH48343.1"/>
    </source>
</evidence>
<dbReference type="GO" id="GO:0008270">
    <property type="term" value="F:zinc ion binding"/>
    <property type="evidence" value="ECO:0007669"/>
    <property type="project" value="InterPro"/>
</dbReference>
<name>A0A514A517_9CAUD</name>
<reference evidence="2 3" key="1">
    <citation type="submission" date="2019-05" db="EMBL/GenBank/DDBJ databases">
        <authorList>
            <person name="Hammer B.W."/>
            <person name="Bultman M.N."/>
            <person name="Callewaert L."/>
            <person name="Holmes X.D."/>
            <person name="Kurz K.E."/>
            <person name="Mukundan A."/>
            <person name="Rutledge M.R."/>
            <person name="Saini P."/>
            <person name="Searly J."/>
            <person name="Butela K.A."/>
            <person name="Garlena R.A."/>
            <person name="Russell D.A."/>
            <person name="Pope W.H."/>
            <person name="Jacobs-Sera D."/>
            <person name="Hatfull G.F."/>
        </authorList>
    </citation>
    <scope>NUCLEOTIDE SEQUENCE [LARGE SCALE GENOMIC DNA]</scope>
</reference>
<gene>
    <name evidence="2" type="primary">3</name>
    <name evidence="2" type="ORF">SEA_ZIKO_3</name>
</gene>
<dbReference type="Proteomes" id="UP000319202">
    <property type="component" value="Segment"/>
</dbReference>
<dbReference type="InterPro" id="IPR010507">
    <property type="entry name" value="Znf_MYM"/>
</dbReference>
<evidence type="ECO:0000313" key="3">
    <source>
        <dbReference type="Proteomes" id="UP000319202"/>
    </source>
</evidence>